<proteinExistence type="predicted"/>
<reference evidence="2" key="1">
    <citation type="journal article" date="2019" name="Int. J. Syst. Evol. Microbiol.">
        <title>The Global Catalogue of Microorganisms (GCM) 10K type strain sequencing project: providing services to taxonomists for standard genome sequencing and annotation.</title>
        <authorList>
            <consortium name="The Broad Institute Genomics Platform"/>
            <consortium name="The Broad Institute Genome Sequencing Center for Infectious Disease"/>
            <person name="Wu L."/>
            <person name="Ma J."/>
        </authorList>
    </citation>
    <scope>NUCLEOTIDE SEQUENCE [LARGE SCALE GENOMIC DNA]</scope>
    <source>
        <strain evidence="2">JCM 17924</strain>
    </source>
</reference>
<comment type="caution">
    <text evidence="1">The sequence shown here is derived from an EMBL/GenBank/DDBJ whole genome shotgun (WGS) entry which is preliminary data.</text>
</comment>
<name>A0ABP8IY40_9BACT</name>
<protein>
    <recommendedName>
        <fullName evidence="3">Lipoprotein</fullName>
    </recommendedName>
</protein>
<gene>
    <name evidence="1" type="ORF">GCM10023186_17460</name>
</gene>
<dbReference type="EMBL" id="BAABHA010000003">
    <property type="protein sequence ID" value="GAA4379737.1"/>
    <property type="molecule type" value="Genomic_DNA"/>
</dbReference>
<keyword evidence="2" id="KW-1185">Reference proteome</keyword>
<sequence>MKNTFLLVLGLALTSCGSDSTTGRSTTSATAVASPAVGANPDPRVATIRQQHEQLLSIQREYLVQLGQLKGYEKLSPAHIKKSEGYFSDYVQQSKANLTALDQLNASKAQDPAQVALVGEIAERQKSILERANKRLAGIHNEHYLSK</sequence>
<evidence type="ECO:0000313" key="1">
    <source>
        <dbReference type="EMBL" id="GAA4379737.1"/>
    </source>
</evidence>
<organism evidence="1 2">
    <name type="scientific">Hymenobacter koreensis</name>
    <dbReference type="NCBI Taxonomy" id="1084523"/>
    <lineage>
        <taxon>Bacteria</taxon>
        <taxon>Pseudomonadati</taxon>
        <taxon>Bacteroidota</taxon>
        <taxon>Cytophagia</taxon>
        <taxon>Cytophagales</taxon>
        <taxon>Hymenobacteraceae</taxon>
        <taxon>Hymenobacter</taxon>
    </lineage>
</organism>
<evidence type="ECO:0008006" key="3">
    <source>
        <dbReference type="Google" id="ProtNLM"/>
    </source>
</evidence>
<dbReference type="Proteomes" id="UP001500454">
    <property type="component" value="Unassembled WGS sequence"/>
</dbReference>
<evidence type="ECO:0000313" key="2">
    <source>
        <dbReference type="Proteomes" id="UP001500454"/>
    </source>
</evidence>
<dbReference type="RefSeq" id="WP_345223323.1">
    <property type="nucleotide sequence ID" value="NZ_BAABHA010000003.1"/>
</dbReference>
<dbReference type="PROSITE" id="PS51257">
    <property type="entry name" value="PROKAR_LIPOPROTEIN"/>
    <property type="match status" value="1"/>
</dbReference>
<accession>A0ABP8IY40</accession>